<dbReference type="EMBL" id="JAHCDA010000001">
    <property type="protein sequence ID" value="MBS7810017.1"/>
    <property type="molecule type" value="Genomic_DNA"/>
</dbReference>
<reference evidence="3 4" key="1">
    <citation type="submission" date="2021-05" db="EMBL/GenBank/DDBJ databases">
        <title>Roseococcus sp. XZZS9, whole genome shotgun sequencing project.</title>
        <authorList>
            <person name="Zhao G."/>
            <person name="Shen L."/>
        </authorList>
    </citation>
    <scope>NUCLEOTIDE SEQUENCE [LARGE SCALE GENOMIC DNA]</scope>
    <source>
        <strain evidence="3 4">XZZS9</strain>
    </source>
</reference>
<comment type="caution">
    <text evidence="3">The sequence shown here is derived from an EMBL/GenBank/DDBJ whole genome shotgun (WGS) entry which is preliminary data.</text>
</comment>
<feature type="chain" id="PRO_5045837094" description="DUF4148 domain-containing protein" evidence="2">
    <location>
        <begin position="26"/>
        <end position="89"/>
    </location>
</feature>
<sequence length="89" mass="9969">MRHLRYAALAWALMLGSLVAWPAAAQQVSAQGTVSGQNWRRTQNFDEAEARRLENSPLARDRAARAARQAQFNRPYSGLPIRPETPPAR</sequence>
<dbReference type="RefSeq" id="WP_213668666.1">
    <property type="nucleotide sequence ID" value="NZ_JAHCDA010000001.1"/>
</dbReference>
<evidence type="ECO:0000256" key="1">
    <source>
        <dbReference type="SAM" id="MobiDB-lite"/>
    </source>
</evidence>
<organism evidence="3 4">
    <name type="scientific">Roseococcus pinisoli</name>
    <dbReference type="NCBI Taxonomy" id="2835040"/>
    <lineage>
        <taxon>Bacteria</taxon>
        <taxon>Pseudomonadati</taxon>
        <taxon>Pseudomonadota</taxon>
        <taxon>Alphaproteobacteria</taxon>
        <taxon>Acetobacterales</taxon>
        <taxon>Roseomonadaceae</taxon>
        <taxon>Roseococcus</taxon>
    </lineage>
</organism>
<dbReference type="Proteomes" id="UP000766336">
    <property type="component" value="Unassembled WGS sequence"/>
</dbReference>
<feature type="compositionally biased region" description="Basic and acidic residues" evidence="1">
    <location>
        <begin position="48"/>
        <end position="64"/>
    </location>
</feature>
<feature type="signal peptide" evidence="2">
    <location>
        <begin position="1"/>
        <end position="25"/>
    </location>
</feature>
<accession>A0ABS5Q971</accession>
<evidence type="ECO:0008006" key="5">
    <source>
        <dbReference type="Google" id="ProtNLM"/>
    </source>
</evidence>
<protein>
    <recommendedName>
        <fullName evidence="5">DUF4148 domain-containing protein</fullName>
    </recommendedName>
</protein>
<feature type="region of interest" description="Disordered" evidence="1">
    <location>
        <begin position="30"/>
        <end position="89"/>
    </location>
</feature>
<evidence type="ECO:0000313" key="4">
    <source>
        <dbReference type="Proteomes" id="UP000766336"/>
    </source>
</evidence>
<keyword evidence="4" id="KW-1185">Reference proteome</keyword>
<evidence type="ECO:0000256" key="2">
    <source>
        <dbReference type="SAM" id="SignalP"/>
    </source>
</evidence>
<proteinExistence type="predicted"/>
<evidence type="ECO:0000313" key="3">
    <source>
        <dbReference type="EMBL" id="MBS7810017.1"/>
    </source>
</evidence>
<keyword evidence="2" id="KW-0732">Signal</keyword>
<gene>
    <name evidence="3" type="ORF">KHU32_03645</name>
</gene>
<feature type="compositionally biased region" description="Polar residues" evidence="1">
    <location>
        <begin position="30"/>
        <end position="42"/>
    </location>
</feature>
<name>A0ABS5Q971_9PROT</name>